<dbReference type="PANTHER" id="PTHR11145">
    <property type="entry name" value="BTB/POZ DOMAIN-CONTAINING ADAPTER FOR CUL3-MEDIATED RHOA DEGRADATION PROTEIN FAMILY MEMBER"/>
    <property type="match status" value="1"/>
</dbReference>
<dbReference type="PANTHER" id="PTHR11145:SF8">
    <property type="entry name" value="RE57120P"/>
    <property type="match status" value="1"/>
</dbReference>
<feature type="region of interest" description="Disordered" evidence="1">
    <location>
        <begin position="225"/>
        <end position="249"/>
    </location>
</feature>
<dbReference type="InterPro" id="IPR003131">
    <property type="entry name" value="T1-type_BTB"/>
</dbReference>
<dbReference type="SMART" id="SM00225">
    <property type="entry name" value="BTB"/>
    <property type="match status" value="1"/>
</dbReference>
<dbReference type="CDD" id="cd18316">
    <property type="entry name" value="BTB_POZ_KCTD-like"/>
    <property type="match status" value="1"/>
</dbReference>
<dbReference type="Pfam" id="PF02214">
    <property type="entry name" value="BTB_2"/>
    <property type="match status" value="1"/>
</dbReference>
<protein>
    <recommendedName>
        <fullName evidence="2">BTB domain-containing protein</fullName>
    </recommendedName>
</protein>
<evidence type="ECO:0000259" key="2">
    <source>
        <dbReference type="SMART" id="SM00225"/>
    </source>
</evidence>
<dbReference type="InterPro" id="IPR000210">
    <property type="entry name" value="BTB/POZ_dom"/>
</dbReference>
<gene>
    <name evidence="3" type="ORF">Cvel_29037</name>
</gene>
<accession>A0A0G4HME0</accession>
<dbReference type="GO" id="GO:0051260">
    <property type="term" value="P:protein homooligomerization"/>
    <property type="evidence" value="ECO:0007669"/>
    <property type="project" value="InterPro"/>
</dbReference>
<dbReference type="InterPro" id="IPR045068">
    <property type="entry name" value="BACURD1-3"/>
</dbReference>
<dbReference type="InterPro" id="IPR011333">
    <property type="entry name" value="SKP1/BTB/POZ_sf"/>
</dbReference>
<proteinExistence type="predicted"/>
<feature type="domain" description="BTB" evidence="2">
    <location>
        <begin position="8"/>
        <end position="105"/>
    </location>
</feature>
<dbReference type="SUPFAM" id="SSF54695">
    <property type="entry name" value="POZ domain"/>
    <property type="match status" value="1"/>
</dbReference>
<dbReference type="Gene3D" id="3.30.710.10">
    <property type="entry name" value="Potassium Channel Kv1.1, Chain A"/>
    <property type="match status" value="1"/>
</dbReference>
<dbReference type="EMBL" id="CDMZ01003150">
    <property type="protein sequence ID" value="CEM45303.1"/>
    <property type="molecule type" value="Genomic_DNA"/>
</dbReference>
<name>A0A0G4HME0_9ALVE</name>
<sequence length="249" mass="27576">MADLVKTEVVKFNVGGEVFETTKVTASVSDYLRNLLSMIDPSQQTPGSEPVFIDRDPELFRRVLTIMRGGTLPHSEMDPQLVQELQFYGLDSDKVKAHLLPPDMEVCRHEIVRVRQERHSRLDIVFWAVIDGAEHVRGKTSELAGPDGQMQSINLSVLSSLGFSPMELKDDATERVYARTVKSVVKYYPKSAALAPIGLKVEELSDCQFVKVEVTESIRPVCNPVLAKPTPPPAEAKAPASPARPKRAV</sequence>
<dbReference type="VEuPathDB" id="CryptoDB:Cvel_29037"/>
<evidence type="ECO:0000256" key="1">
    <source>
        <dbReference type="SAM" id="MobiDB-lite"/>
    </source>
</evidence>
<reference evidence="3" key="1">
    <citation type="submission" date="2014-11" db="EMBL/GenBank/DDBJ databases">
        <authorList>
            <person name="Otto D Thomas"/>
            <person name="Naeem Raeece"/>
        </authorList>
    </citation>
    <scope>NUCLEOTIDE SEQUENCE</scope>
</reference>
<organism evidence="3">
    <name type="scientific">Chromera velia CCMP2878</name>
    <dbReference type="NCBI Taxonomy" id="1169474"/>
    <lineage>
        <taxon>Eukaryota</taxon>
        <taxon>Sar</taxon>
        <taxon>Alveolata</taxon>
        <taxon>Colpodellida</taxon>
        <taxon>Chromeraceae</taxon>
        <taxon>Chromera</taxon>
    </lineage>
</organism>
<evidence type="ECO:0000313" key="3">
    <source>
        <dbReference type="EMBL" id="CEM45303.1"/>
    </source>
</evidence>
<dbReference type="AlphaFoldDB" id="A0A0G4HME0"/>